<evidence type="ECO:0000313" key="1">
    <source>
        <dbReference type="EMBL" id="KAK3067299.1"/>
    </source>
</evidence>
<organism evidence="1 2">
    <name type="scientific">Coniosporium uncinatum</name>
    <dbReference type="NCBI Taxonomy" id="93489"/>
    <lineage>
        <taxon>Eukaryota</taxon>
        <taxon>Fungi</taxon>
        <taxon>Dikarya</taxon>
        <taxon>Ascomycota</taxon>
        <taxon>Pezizomycotina</taxon>
        <taxon>Dothideomycetes</taxon>
        <taxon>Dothideomycetes incertae sedis</taxon>
        <taxon>Coniosporium</taxon>
    </lineage>
</organism>
<sequence>DIGGDSKRRKLDNGHEKDPEASRRASADCDSGPFMGSLSNSKTSRTTEDETSDRHASAAPPESKVKTASRAVSPPPVRATSKTKSVPSEKPSAPELIEPLNPRKVQSDP</sequence>
<dbReference type="EMBL" id="JAWDJW010005557">
    <property type="protein sequence ID" value="KAK3067299.1"/>
    <property type="molecule type" value="Genomic_DNA"/>
</dbReference>
<dbReference type="Proteomes" id="UP001186974">
    <property type="component" value="Unassembled WGS sequence"/>
</dbReference>
<evidence type="ECO:0000313" key="2">
    <source>
        <dbReference type="Proteomes" id="UP001186974"/>
    </source>
</evidence>
<name>A0ACC3DFB7_9PEZI</name>
<reference evidence="1" key="1">
    <citation type="submission" date="2024-09" db="EMBL/GenBank/DDBJ databases">
        <title>Black Yeasts Isolated from many extreme environments.</title>
        <authorList>
            <person name="Coleine C."/>
            <person name="Stajich J.E."/>
            <person name="Selbmann L."/>
        </authorList>
    </citation>
    <scope>NUCLEOTIDE SEQUENCE</scope>
    <source>
        <strain evidence="1">CCFEE 5737</strain>
    </source>
</reference>
<feature type="non-terminal residue" evidence="1">
    <location>
        <position position="1"/>
    </location>
</feature>
<accession>A0ACC3DFB7</accession>
<protein>
    <submittedName>
        <fullName evidence="1">Uncharacterized protein</fullName>
    </submittedName>
</protein>
<comment type="caution">
    <text evidence="1">The sequence shown here is derived from an EMBL/GenBank/DDBJ whole genome shotgun (WGS) entry which is preliminary data.</text>
</comment>
<proteinExistence type="predicted"/>
<gene>
    <name evidence="1" type="ORF">LTS18_001195</name>
</gene>
<keyword evidence="2" id="KW-1185">Reference proteome</keyword>
<feature type="non-terminal residue" evidence="1">
    <location>
        <position position="109"/>
    </location>
</feature>